<reference evidence="2 3" key="1">
    <citation type="submission" date="2018-11" db="EMBL/GenBank/DDBJ databases">
        <title>Mesobaculum littorinae gen. nov., sp. nov., isolated from Littorina scabra that represents a novel genus of the order Rhodobacteraceae.</title>
        <authorList>
            <person name="Li F."/>
        </authorList>
    </citation>
    <scope>NUCLEOTIDE SEQUENCE [LARGE SCALE GENOMIC DNA]</scope>
    <source>
        <strain evidence="2 3">M0103</strain>
    </source>
</reference>
<dbReference type="Proteomes" id="UP000285908">
    <property type="component" value="Unassembled WGS sequence"/>
</dbReference>
<keyword evidence="2" id="KW-0378">Hydrolase</keyword>
<dbReference type="InterPro" id="IPR027417">
    <property type="entry name" value="P-loop_NTPase"/>
</dbReference>
<feature type="domain" description="Helicase ATP-binding" evidence="1">
    <location>
        <begin position="43"/>
        <end position="311"/>
    </location>
</feature>
<sequence>MAFKRSKARQDIFENPIELFRSFSKRKFPTEMPHQRTIIETYMEQALKKPDVALQLPTGSGKTLVGATIGEWRRRKFDERVVYLCPTRQLVNQTVRQCRDHYGMDALGFTGKKREYAPGDVAEYRQGRKIAVTTYQSVFNVNPFFHDADTIIIDDAHAAENYIGNMWSVEIDASEEAHRALHQSLANILKPHIGRLDYSILTGDVKSFADTGWVEKIPSPVLSQIHDAFVEVCDEYTAETNLRYPWNLIRDHLPACHVYMSYRGFLIRPLIPPTWTLDAFEDAGHRIYMSATLGEGGDLERLTGRENIYRLAAPEGHNLETVGRRFFMFPGMSLQDEDITDLRNSLIEKSGRAVILTPSKKAANQVVEEINEVPNLSIFSAADIEESKDSFVKSERAVAVMAGRYDGIDFPNDECRLLCVEDLPKAANLQERFIATKMGAELLLNTRIQTRVLQAIGRCTRSLQDYSAIFITGSELQDYLSDKKKRAHLLPEFQAELAFGVEQSLNVELDDFLDNFDVFIENGDDWRDVETDIVTDTKSMHRKPFPASEELEAAVSLEVKYQKSLWASDYDGALKNAKAVLEQLKSPELRGYRALWHYLSGAAALHLSRQGNTSAGGVAKDQFRAAIKAANELPWTSSLLLPDEVNEILSAEDRELSSQVEKIEAKLLSLGTTQDRKFSKLEKEILEGLQDKDRFEQAQVELGRLLGFSCGNSETDAAPDPWWLCEGHGVVFEDYVGAEQDSLGADKARQAASHPVWLEEKVETAKGCDIMSIIVAPVTKAHDGAFPHLANVGFWNVDEFRKWAVHALGVMRELKRTLPNGSDLAWRAQAAKVLVDEKLTMELIRQVRSETIAKDALKPL</sequence>
<dbReference type="InterPro" id="IPR050742">
    <property type="entry name" value="Helicase_Restrict-Modif_Enz"/>
</dbReference>
<dbReference type="InterPro" id="IPR014001">
    <property type="entry name" value="Helicase_ATP-bd"/>
</dbReference>
<dbReference type="Pfam" id="PF00270">
    <property type="entry name" value="DEAD"/>
    <property type="match status" value="1"/>
</dbReference>
<dbReference type="GO" id="GO:0016818">
    <property type="term" value="F:hydrolase activity, acting on acid anhydrides, in phosphorus-containing anhydrides"/>
    <property type="evidence" value="ECO:0007669"/>
    <property type="project" value="InterPro"/>
</dbReference>
<keyword evidence="3" id="KW-1185">Reference proteome</keyword>
<evidence type="ECO:0000259" key="1">
    <source>
        <dbReference type="PROSITE" id="PS51192"/>
    </source>
</evidence>
<evidence type="ECO:0000313" key="2">
    <source>
        <dbReference type="EMBL" id="RVV96525.1"/>
    </source>
</evidence>
<dbReference type="InterPro" id="IPR011545">
    <property type="entry name" value="DEAD/DEAH_box_helicase_dom"/>
</dbReference>
<gene>
    <name evidence="2" type="ORF">EKE94_18300</name>
</gene>
<proteinExistence type="predicted"/>
<dbReference type="PROSITE" id="PS51192">
    <property type="entry name" value="HELICASE_ATP_BIND_1"/>
    <property type="match status" value="1"/>
</dbReference>
<organism evidence="2 3">
    <name type="scientific">Mesobaculum littorinae</name>
    <dbReference type="NCBI Taxonomy" id="2486419"/>
    <lineage>
        <taxon>Bacteria</taxon>
        <taxon>Pseudomonadati</taxon>
        <taxon>Pseudomonadota</taxon>
        <taxon>Alphaproteobacteria</taxon>
        <taxon>Rhodobacterales</taxon>
        <taxon>Roseobacteraceae</taxon>
        <taxon>Mesobaculum</taxon>
    </lineage>
</organism>
<dbReference type="RefSeq" id="WP_127908080.1">
    <property type="nucleotide sequence ID" value="NZ_RQXX01000013.1"/>
</dbReference>
<dbReference type="OrthoDB" id="366844at2"/>
<keyword evidence="2" id="KW-0067">ATP-binding</keyword>
<dbReference type="SMART" id="SM00491">
    <property type="entry name" value="HELICc2"/>
    <property type="match status" value="1"/>
</dbReference>
<dbReference type="SUPFAM" id="SSF52540">
    <property type="entry name" value="P-loop containing nucleoside triphosphate hydrolases"/>
    <property type="match status" value="2"/>
</dbReference>
<dbReference type="GO" id="GO:0003676">
    <property type="term" value="F:nucleic acid binding"/>
    <property type="evidence" value="ECO:0007669"/>
    <property type="project" value="InterPro"/>
</dbReference>
<dbReference type="GO" id="GO:0004386">
    <property type="term" value="F:helicase activity"/>
    <property type="evidence" value="ECO:0007669"/>
    <property type="project" value="UniProtKB-KW"/>
</dbReference>
<evidence type="ECO:0000313" key="3">
    <source>
        <dbReference type="Proteomes" id="UP000285908"/>
    </source>
</evidence>
<dbReference type="EMBL" id="RQXX01000013">
    <property type="protein sequence ID" value="RVV96525.1"/>
    <property type="molecule type" value="Genomic_DNA"/>
</dbReference>
<dbReference type="GO" id="GO:0006139">
    <property type="term" value="P:nucleobase-containing compound metabolic process"/>
    <property type="evidence" value="ECO:0007669"/>
    <property type="project" value="InterPro"/>
</dbReference>
<protein>
    <submittedName>
        <fullName evidence="2">DEAD/DEAH box helicase</fullName>
    </submittedName>
</protein>
<keyword evidence="2" id="KW-0547">Nucleotide-binding</keyword>
<dbReference type="GO" id="GO:0005829">
    <property type="term" value="C:cytosol"/>
    <property type="evidence" value="ECO:0007669"/>
    <property type="project" value="TreeGrafter"/>
</dbReference>
<dbReference type="PANTHER" id="PTHR47396:SF1">
    <property type="entry name" value="ATP-DEPENDENT HELICASE IRC3-RELATED"/>
    <property type="match status" value="1"/>
</dbReference>
<dbReference type="InterPro" id="IPR006555">
    <property type="entry name" value="ATP-dep_Helicase_C"/>
</dbReference>
<name>A0A438ACX4_9RHOB</name>
<dbReference type="SMART" id="SM00487">
    <property type="entry name" value="DEXDc"/>
    <property type="match status" value="1"/>
</dbReference>
<dbReference type="Gene3D" id="3.40.50.300">
    <property type="entry name" value="P-loop containing nucleotide triphosphate hydrolases"/>
    <property type="match status" value="2"/>
</dbReference>
<dbReference type="Pfam" id="PF13307">
    <property type="entry name" value="Helicase_C_2"/>
    <property type="match status" value="1"/>
</dbReference>
<comment type="caution">
    <text evidence="2">The sequence shown here is derived from an EMBL/GenBank/DDBJ whole genome shotgun (WGS) entry which is preliminary data.</text>
</comment>
<dbReference type="GO" id="GO:0005524">
    <property type="term" value="F:ATP binding"/>
    <property type="evidence" value="ECO:0007669"/>
    <property type="project" value="InterPro"/>
</dbReference>
<keyword evidence="2" id="KW-0347">Helicase</keyword>
<dbReference type="AlphaFoldDB" id="A0A438ACX4"/>
<dbReference type="PANTHER" id="PTHR47396">
    <property type="entry name" value="TYPE I RESTRICTION ENZYME ECOKI R PROTEIN"/>
    <property type="match status" value="1"/>
</dbReference>
<accession>A0A438ACX4</accession>